<reference evidence="5 6" key="1">
    <citation type="journal article" date="2023" name="Sci. Data">
        <title>Genome assembly of the Korean intertidal mud-creeper Batillaria attramentaria.</title>
        <authorList>
            <person name="Patra A.K."/>
            <person name="Ho P.T."/>
            <person name="Jun S."/>
            <person name="Lee S.J."/>
            <person name="Kim Y."/>
            <person name="Won Y.J."/>
        </authorList>
    </citation>
    <scope>NUCLEOTIDE SEQUENCE [LARGE SCALE GENOMIC DNA]</scope>
    <source>
        <strain evidence="5">Wonlab-2016</strain>
    </source>
</reference>
<dbReference type="Pfam" id="PF04218">
    <property type="entry name" value="CENP-B_N"/>
    <property type="match status" value="1"/>
</dbReference>
<accession>A0ABD0K3M0</accession>
<dbReference type="PANTHER" id="PTHR19303:SF73">
    <property type="entry name" value="PROTEIN PDC2"/>
    <property type="match status" value="1"/>
</dbReference>
<keyword evidence="1" id="KW-0238">DNA-binding</keyword>
<organism evidence="5 6">
    <name type="scientific">Batillaria attramentaria</name>
    <dbReference type="NCBI Taxonomy" id="370345"/>
    <lineage>
        <taxon>Eukaryota</taxon>
        <taxon>Metazoa</taxon>
        <taxon>Spiralia</taxon>
        <taxon>Lophotrochozoa</taxon>
        <taxon>Mollusca</taxon>
        <taxon>Gastropoda</taxon>
        <taxon>Caenogastropoda</taxon>
        <taxon>Sorbeoconcha</taxon>
        <taxon>Cerithioidea</taxon>
        <taxon>Batillariidae</taxon>
        <taxon>Batillaria</taxon>
    </lineage>
</organism>
<keyword evidence="6" id="KW-1185">Reference proteome</keyword>
<evidence type="ECO:0000313" key="5">
    <source>
        <dbReference type="EMBL" id="KAK7481367.1"/>
    </source>
</evidence>
<dbReference type="Proteomes" id="UP001519460">
    <property type="component" value="Unassembled WGS sequence"/>
</dbReference>
<dbReference type="InterPro" id="IPR007889">
    <property type="entry name" value="HTH_Psq"/>
</dbReference>
<dbReference type="SUPFAM" id="SSF46689">
    <property type="entry name" value="Homeodomain-like"/>
    <property type="match status" value="2"/>
</dbReference>
<sequence>MAQKPKPTMKTLTLEERVEVIKMSDKGLSSRALATQFGVGRTQIQNCLKRKAEVLSDFENNAPRSRKRKLRKTGNEAVNDKCWDWCLDAVARQVPISGPMIQEKALQIARVMGNEEFKASNGWLESFLKRNNLTLGKHRGESDLTVCESRQAESSLTETVEPVATSTPPPHVDDSSESETEDVHESRPPTFQEARDAIALLRRFALHTGSTTLLDSVMALSDQLSSVSAMHMRQKKLGDYFSVSASSRK</sequence>
<dbReference type="AlphaFoldDB" id="A0ABD0K3M0"/>
<evidence type="ECO:0000313" key="6">
    <source>
        <dbReference type="Proteomes" id="UP001519460"/>
    </source>
</evidence>
<protein>
    <recommendedName>
        <fullName evidence="4">HTH CENPB-type domain-containing protein</fullName>
    </recommendedName>
</protein>
<dbReference type="Gene3D" id="1.10.10.60">
    <property type="entry name" value="Homeodomain-like"/>
    <property type="match status" value="2"/>
</dbReference>
<keyword evidence="2" id="KW-0539">Nucleus</keyword>
<dbReference type="PANTHER" id="PTHR19303">
    <property type="entry name" value="TRANSPOSON"/>
    <property type="match status" value="1"/>
</dbReference>
<dbReference type="GO" id="GO:0003677">
    <property type="term" value="F:DNA binding"/>
    <property type="evidence" value="ECO:0007669"/>
    <property type="project" value="UniProtKB-KW"/>
</dbReference>
<dbReference type="PROSITE" id="PS51253">
    <property type="entry name" value="HTH_CENPB"/>
    <property type="match status" value="1"/>
</dbReference>
<evidence type="ECO:0000256" key="2">
    <source>
        <dbReference type="ARBA" id="ARBA00023242"/>
    </source>
</evidence>
<name>A0ABD0K3M0_9CAEN</name>
<evidence type="ECO:0000256" key="3">
    <source>
        <dbReference type="SAM" id="MobiDB-lite"/>
    </source>
</evidence>
<comment type="caution">
    <text evidence="5">The sequence shown here is derived from an EMBL/GenBank/DDBJ whole genome shotgun (WGS) entry which is preliminary data.</text>
</comment>
<feature type="domain" description="HTH CENPB-type" evidence="4">
    <location>
        <begin position="66"/>
        <end position="137"/>
    </location>
</feature>
<dbReference type="SMART" id="SM00674">
    <property type="entry name" value="CENPB"/>
    <property type="match status" value="1"/>
</dbReference>
<evidence type="ECO:0000259" key="4">
    <source>
        <dbReference type="PROSITE" id="PS51253"/>
    </source>
</evidence>
<dbReference type="EMBL" id="JACVVK020000264">
    <property type="protein sequence ID" value="KAK7481367.1"/>
    <property type="molecule type" value="Genomic_DNA"/>
</dbReference>
<evidence type="ECO:0000256" key="1">
    <source>
        <dbReference type="ARBA" id="ARBA00023125"/>
    </source>
</evidence>
<dbReference type="InterPro" id="IPR006600">
    <property type="entry name" value="HTH_CenpB_DNA-bd_dom"/>
</dbReference>
<dbReference type="InterPro" id="IPR009057">
    <property type="entry name" value="Homeodomain-like_sf"/>
</dbReference>
<feature type="region of interest" description="Disordered" evidence="3">
    <location>
        <begin position="148"/>
        <end position="190"/>
    </location>
</feature>
<proteinExistence type="predicted"/>
<dbReference type="Pfam" id="PF03221">
    <property type="entry name" value="HTH_Tnp_Tc5"/>
    <property type="match status" value="1"/>
</dbReference>
<gene>
    <name evidence="5" type="ORF">BaRGS_00027447</name>
</gene>
<dbReference type="InterPro" id="IPR050863">
    <property type="entry name" value="CenT-Element_Derived"/>
</dbReference>